<dbReference type="PANTHER" id="PTHR22702:SF1">
    <property type="entry name" value="PROTEASE-ASSOCIATED DOMAIN-CONTAINING PROTEIN 1"/>
    <property type="match status" value="1"/>
</dbReference>
<reference evidence="4" key="1">
    <citation type="journal article" date="2023" name="Insect Mol. Biol.">
        <title>Genome sequencing provides insights into the evolution of gene families encoding plant cell wall-degrading enzymes in longhorned beetles.</title>
        <authorList>
            <person name="Shin N.R."/>
            <person name="Okamura Y."/>
            <person name="Kirsch R."/>
            <person name="Pauchet Y."/>
        </authorList>
    </citation>
    <scope>NUCLEOTIDE SEQUENCE</scope>
    <source>
        <strain evidence="4">AMC_N1</strain>
    </source>
</reference>
<name>A0AAV8YN33_9CUCU</name>
<evidence type="ECO:0000256" key="2">
    <source>
        <dbReference type="ARBA" id="ARBA00023180"/>
    </source>
</evidence>
<evidence type="ECO:0000313" key="5">
    <source>
        <dbReference type="Proteomes" id="UP001162162"/>
    </source>
</evidence>
<gene>
    <name evidence="4" type="ORF">NQ318_006530</name>
</gene>
<dbReference type="EMBL" id="JAPWTK010000063">
    <property type="protein sequence ID" value="KAJ8952913.1"/>
    <property type="molecule type" value="Genomic_DNA"/>
</dbReference>
<sequence length="213" mass="24799">MDYIYLHQLGEYEKNAKLSPFPNYTNVKYFFVRSFDTLWGQYSSFNGRHFHRRNNKRRHPTELEYTYRLRPAKDFGAPFNESFHIKNIPLVPVHPKYGCKPPDNLDDVEGNVAFIERGQCSFKTKSIIAEKAGARAVIISDVDHSNEEYFIEMIDDNASEEVNIPAAYLMGKNGLMILRTLERLNRNYAIINLPVNLTFTPAHKLNQPPWLGW</sequence>
<protein>
    <recommendedName>
        <fullName evidence="3">PA domain-containing protein</fullName>
    </recommendedName>
</protein>
<evidence type="ECO:0000256" key="1">
    <source>
        <dbReference type="ARBA" id="ARBA00022729"/>
    </source>
</evidence>
<proteinExistence type="predicted"/>
<keyword evidence="5" id="KW-1185">Reference proteome</keyword>
<comment type="caution">
    <text evidence="4">The sequence shown here is derived from an EMBL/GenBank/DDBJ whole genome shotgun (WGS) entry which is preliminary data.</text>
</comment>
<dbReference type="AlphaFoldDB" id="A0AAV8YN33"/>
<feature type="domain" description="PA" evidence="3">
    <location>
        <begin position="89"/>
        <end position="175"/>
    </location>
</feature>
<evidence type="ECO:0000259" key="3">
    <source>
        <dbReference type="Pfam" id="PF02225"/>
    </source>
</evidence>
<dbReference type="Proteomes" id="UP001162162">
    <property type="component" value="Unassembled WGS sequence"/>
</dbReference>
<dbReference type="InterPro" id="IPR046450">
    <property type="entry name" value="PA_dom_sf"/>
</dbReference>
<dbReference type="Gene3D" id="3.50.30.30">
    <property type="match status" value="1"/>
</dbReference>
<dbReference type="Pfam" id="PF02225">
    <property type="entry name" value="PA"/>
    <property type="match status" value="1"/>
</dbReference>
<dbReference type="PANTHER" id="PTHR22702">
    <property type="entry name" value="PROTEASE-ASSOCIATED DOMAIN-CONTAINING PROTEIN"/>
    <property type="match status" value="1"/>
</dbReference>
<accession>A0AAV8YN33</accession>
<keyword evidence="1" id="KW-0732">Signal</keyword>
<organism evidence="4 5">
    <name type="scientific">Aromia moschata</name>
    <dbReference type="NCBI Taxonomy" id="1265417"/>
    <lineage>
        <taxon>Eukaryota</taxon>
        <taxon>Metazoa</taxon>
        <taxon>Ecdysozoa</taxon>
        <taxon>Arthropoda</taxon>
        <taxon>Hexapoda</taxon>
        <taxon>Insecta</taxon>
        <taxon>Pterygota</taxon>
        <taxon>Neoptera</taxon>
        <taxon>Endopterygota</taxon>
        <taxon>Coleoptera</taxon>
        <taxon>Polyphaga</taxon>
        <taxon>Cucujiformia</taxon>
        <taxon>Chrysomeloidea</taxon>
        <taxon>Cerambycidae</taxon>
        <taxon>Cerambycinae</taxon>
        <taxon>Callichromatini</taxon>
        <taxon>Aromia</taxon>
    </lineage>
</organism>
<evidence type="ECO:0000313" key="4">
    <source>
        <dbReference type="EMBL" id="KAJ8952913.1"/>
    </source>
</evidence>
<dbReference type="InterPro" id="IPR003137">
    <property type="entry name" value="PA_domain"/>
</dbReference>
<dbReference type="SUPFAM" id="SSF52025">
    <property type="entry name" value="PA domain"/>
    <property type="match status" value="1"/>
</dbReference>
<keyword evidence="2" id="KW-0325">Glycoprotein</keyword>